<dbReference type="GO" id="GO:0008745">
    <property type="term" value="F:N-acetylmuramoyl-L-alanine amidase activity"/>
    <property type="evidence" value="ECO:0007669"/>
    <property type="project" value="InterPro"/>
</dbReference>
<dbReference type="InterPro" id="IPR036505">
    <property type="entry name" value="Amidase/PGRP_sf"/>
</dbReference>
<dbReference type="HOGENOM" id="CLU_808639_0_0_9"/>
<dbReference type="STRING" id="411473.RUMCAL_00346"/>
<gene>
    <name evidence="2" type="ORF">RUMCAL_00346</name>
</gene>
<protein>
    <recommendedName>
        <fullName evidence="1">N-acetylmuramoyl-L-alanine amidase domain-containing protein</fullName>
    </recommendedName>
</protein>
<sequence length="343" mass="38753">MHDSSREVSWNYGIDDNGKIGLYIPEKYRAWTSSSQENDNVAVTIEVSNTVAKYPWPISDAAYSALLNLCEDICRRNNIPALNYTGNKSGNLTMHRWFSNKECPGDYLAAKFSDIAKQVNERLKKKKISSFLTNPETSESTSAGDAFLGTTTDIASMIDYTSFTPYIATISPSVKSFDGAKLKDLGVVGVAINSGTYFDSVHIQNSTYRSQNLDAHIKSAVSANLPFSLYTEIRSKTVSEVNRELDELQLCVQKYNPTMGVWIKIGFQNSKSMNNDIIDRCKKRLFMLGLKNKIGLYCTLEKLKLIDWKERSEDWLLWLDSHVSDVSEFECVLNPEFFMTGYD</sequence>
<dbReference type="AlphaFoldDB" id="U2M6A6"/>
<name>U2M6A6_9FIRM</name>
<organism evidence="2 3">
    <name type="scientific">Ruminococcus callidus ATCC 27760</name>
    <dbReference type="NCBI Taxonomy" id="411473"/>
    <lineage>
        <taxon>Bacteria</taxon>
        <taxon>Bacillati</taxon>
        <taxon>Bacillota</taxon>
        <taxon>Clostridia</taxon>
        <taxon>Eubacteriales</taxon>
        <taxon>Oscillospiraceae</taxon>
        <taxon>Ruminococcus</taxon>
    </lineage>
</organism>
<proteinExistence type="predicted"/>
<dbReference type="PATRIC" id="fig|411473.3.peg.269"/>
<reference evidence="2 3" key="1">
    <citation type="submission" date="2013-07" db="EMBL/GenBank/DDBJ databases">
        <authorList>
            <person name="Weinstock G."/>
            <person name="Sodergren E."/>
            <person name="Wylie T."/>
            <person name="Fulton L."/>
            <person name="Fulton R."/>
            <person name="Fronick C."/>
            <person name="O'Laughlin M."/>
            <person name="Godfrey J."/>
            <person name="Miner T."/>
            <person name="Herter B."/>
            <person name="Appelbaum E."/>
            <person name="Cordes M."/>
            <person name="Lek S."/>
            <person name="Wollam A."/>
            <person name="Pepin K.H."/>
            <person name="Palsikar V.B."/>
            <person name="Mitreva M."/>
            <person name="Wilson R.K."/>
        </authorList>
    </citation>
    <scope>NUCLEOTIDE SEQUENCE [LARGE SCALE GENOMIC DNA]</scope>
    <source>
        <strain evidence="2 3">ATCC 27760</strain>
    </source>
</reference>
<dbReference type="InterPro" id="IPR002502">
    <property type="entry name" value="Amidase_domain"/>
</dbReference>
<dbReference type="Gene3D" id="3.20.20.80">
    <property type="entry name" value="Glycosidases"/>
    <property type="match status" value="1"/>
</dbReference>
<dbReference type="eggNOG" id="COG3023">
    <property type="taxonomic scope" value="Bacteria"/>
</dbReference>
<feature type="domain" description="N-acetylmuramoyl-L-alanine amidase" evidence="1">
    <location>
        <begin position="7"/>
        <end position="106"/>
    </location>
</feature>
<dbReference type="GO" id="GO:0009253">
    <property type="term" value="P:peptidoglycan catabolic process"/>
    <property type="evidence" value="ECO:0007669"/>
    <property type="project" value="InterPro"/>
</dbReference>
<accession>U2M6A6</accession>
<dbReference type="Pfam" id="PF01510">
    <property type="entry name" value="Amidase_2"/>
    <property type="match status" value="1"/>
</dbReference>
<dbReference type="EMBL" id="AWVF01000031">
    <property type="protein sequence ID" value="ERJ97274.1"/>
    <property type="molecule type" value="Genomic_DNA"/>
</dbReference>
<keyword evidence="3" id="KW-1185">Reference proteome</keyword>
<evidence type="ECO:0000313" key="2">
    <source>
        <dbReference type="EMBL" id="ERJ97274.1"/>
    </source>
</evidence>
<dbReference type="Gene3D" id="3.40.80.10">
    <property type="entry name" value="Peptidoglycan recognition protein-like"/>
    <property type="match status" value="1"/>
</dbReference>
<dbReference type="CDD" id="cd06583">
    <property type="entry name" value="PGRP"/>
    <property type="match status" value="1"/>
</dbReference>
<evidence type="ECO:0000259" key="1">
    <source>
        <dbReference type="Pfam" id="PF01510"/>
    </source>
</evidence>
<dbReference type="Proteomes" id="UP000016662">
    <property type="component" value="Unassembled WGS sequence"/>
</dbReference>
<dbReference type="SUPFAM" id="SSF55846">
    <property type="entry name" value="N-acetylmuramoyl-L-alanine amidase-like"/>
    <property type="match status" value="1"/>
</dbReference>
<evidence type="ECO:0000313" key="3">
    <source>
        <dbReference type="Proteomes" id="UP000016662"/>
    </source>
</evidence>
<comment type="caution">
    <text evidence="2">The sequence shown here is derived from an EMBL/GenBank/DDBJ whole genome shotgun (WGS) entry which is preliminary data.</text>
</comment>